<name>A0AAD9M356_9PEZI</name>
<comment type="caution">
    <text evidence="1">The sequence shown here is derived from an EMBL/GenBank/DDBJ whole genome shotgun (WGS) entry which is preliminary data.</text>
</comment>
<dbReference type="AlphaFoldDB" id="A0AAD9M356"/>
<gene>
    <name evidence="1" type="ORF">LX32DRAFT_189815</name>
</gene>
<evidence type="ECO:0000313" key="1">
    <source>
        <dbReference type="EMBL" id="KAK2032516.1"/>
    </source>
</evidence>
<accession>A0AAD9M356</accession>
<sequence>MIMLRVVNFGSLPSRLYEYGASRYLVWCRYFFFLFLDSHPIAVLSSKISYLATRPPNATHMIGSFPPWFPWSSGTSKYSEHKETNK</sequence>
<dbReference type="EMBL" id="MU842830">
    <property type="protein sequence ID" value="KAK2032516.1"/>
    <property type="molecule type" value="Genomic_DNA"/>
</dbReference>
<proteinExistence type="predicted"/>
<dbReference type="Proteomes" id="UP001232148">
    <property type="component" value="Unassembled WGS sequence"/>
</dbReference>
<keyword evidence="2" id="KW-1185">Reference proteome</keyword>
<protein>
    <submittedName>
        <fullName evidence="1">Uncharacterized protein</fullName>
    </submittedName>
</protein>
<evidence type="ECO:0000313" key="2">
    <source>
        <dbReference type="Proteomes" id="UP001232148"/>
    </source>
</evidence>
<organism evidence="1 2">
    <name type="scientific">Colletotrichum zoysiae</name>
    <dbReference type="NCBI Taxonomy" id="1216348"/>
    <lineage>
        <taxon>Eukaryota</taxon>
        <taxon>Fungi</taxon>
        <taxon>Dikarya</taxon>
        <taxon>Ascomycota</taxon>
        <taxon>Pezizomycotina</taxon>
        <taxon>Sordariomycetes</taxon>
        <taxon>Hypocreomycetidae</taxon>
        <taxon>Glomerellales</taxon>
        <taxon>Glomerellaceae</taxon>
        <taxon>Colletotrichum</taxon>
        <taxon>Colletotrichum graminicola species complex</taxon>
    </lineage>
</organism>
<reference evidence="1" key="1">
    <citation type="submission" date="2021-06" db="EMBL/GenBank/DDBJ databases">
        <title>Comparative genomics, transcriptomics and evolutionary studies reveal genomic signatures of adaptation to plant cell wall in hemibiotrophic fungi.</title>
        <authorList>
            <consortium name="DOE Joint Genome Institute"/>
            <person name="Baroncelli R."/>
            <person name="Diaz J.F."/>
            <person name="Benocci T."/>
            <person name="Peng M."/>
            <person name="Battaglia E."/>
            <person name="Haridas S."/>
            <person name="Andreopoulos W."/>
            <person name="Labutti K."/>
            <person name="Pangilinan J."/>
            <person name="Floch G.L."/>
            <person name="Makela M.R."/>
            <person name="Henrissat B."/>
            <person name="Grigoriev I.V."/>
            <person name="Crouch J.A."/>
            <person name="De Vries R.P."/>
            <person name="Sukno S.A."/>
            <person name="Thon M.R."/>
        </authorList>
    </citation>
    <scope>NUCLEOTIDE SEQUENCE</scope>
    <source>
        <strain evidence="1">MAFF235873</strain>
    </source>
</reference>